<proteinExistence type="predicted"/>
<dbReference type="EMBL" id="MEWA01000019">
    <property type="protein sequence ID" value="OGC69602.1"/>
    <property type="molecule type" value="Genomic_DNA"/>
</dbReference>
<protein>
    <submittedName>
        <fullName evidence="3">Uncharacterized protein</fullName>
    </submittedName>
</protein>
<feature type="transmembrane region" description="Helical" evidence="2">
    <location>
        <begin position="6"/>
        <end position="25"/>
    </location>
</feature>
<gene>
    <name evidence="3" type="ORF">A2415_03445</name>
</gene>
<name>A0A1F4WJK0_UNCKA</name>
<sequence>MKNPKIIIIGLIVLLLIGLGAFFYMQKTASPSNSDKAMQEKPSNTADSEDSTISGNLYDLMGTGDNMTCTFSSEKDGTSMQGVVYVTGKNSRSDITATNTKGEVLENHAIIKDGWMYMWSSDREEGMKLSVKDKMENQDTAITENEEAAASVNGAALMDELNYDCSKWRVDNSKLDVPTNVTFVDLSEQLNDLQNKMQSACDMCNTQSDAEAIAQCKKALNCQ</sequence>
<keyword evidence="2" id="KW-1133">Transmembrane helix</keyword>
<dbReference type="AlphaFoldDB" id="A0A1F4WJK0"/>
<reference evidence="3 4" key="1">
    <citation type="journal article" date="2016" name="Nat. Commun.">
        <title>Thousands of microbial genomes shed light on interconnected biogeochemical processes in an aquifer system.</title>
        <authorList>
            <person name="Anantharaman K."/>
            <person name="Brown C.T."/>
            <person name="Hug L.A."/>
            <person name="Sharon I."/>
            <person name="Castelle C.J."/>
            <person name="Probst A.J."/>
            <person name="Thomas B.C."/>
            <person name="Singh A."/>
            <person name="Wilkins M.J."/>
            <person name="Karaoz U."/>
            <person name="Brodie E.L."/>
            <person name="Williams K.H."/>
            <person name="Hubbard S.S."/>
            <person name="Banfield J.F."/>
        </authorList>
    </citation>
    <scope>NUCLEOTIDE SEQUENCE [LARGE SCALE GENOMIC DNA]</scope>
</reference>
<comment type="caution">
    <text evidence="3">The sequence shown here is derived from an EMBL/GenBank/DDBJ whole genome shotgun (WGS) entry which is preliminary data.</text>
</comment>
<evidence type="ECO:0000256" key="2">
    <source>
        <dbReference type="SAM" id="Phobius"/>
    </source>
</evidence>
<evidence type="ECO:0000313" key="4">
    <source>
        <dbReference type="Proteomes" id="UP000179113"/>
    </source>
</evidence>
<accession>A0A1F4WJK0</accession>
<dbReference type="Proteomes" id="UP000179113">
    <property type="component" value="Unassembled WGS sequence"/>
</dbReference>
<keyword evidence="2" id="KW-0812">Transmembrane</keyword>
<organism evidence="3 4">
    <name type="scientific">candidate division WWE3 bacterium RIFOXYC1_FULL_39_7</name>
    <dbReference type="NCBI Taxonomy" id="1802643"/>
    <lineage>
        <taxon>Bacteria</taxon>
        <taxon>Katanobacteria</taxon>
    </lineage>
</organism>
<evidence type="ECO:0000256" key="1">
    <source>
        <dbReference type="SAM" id="MobiDB-lite"/>
    </source>
</evidence>
<evidence type="ECO:0000313" key="3">
    <source>
        <dbReference type="EMBL" id="OGC69602.1"/>
    </source>
</evidence>
<keyword evidence="2" id="KW-0472">Membrane</keyword>
<feature type="region of interest" description="Disordered" evidence="1">
    <location>
        <begin position="32"/>
        <end position="52"/>
    </location>
</feature>